<evidence type="ECO:0000259" key="6">
    <source>
        <dbReference type="PROSITE" id="PS50112"/>
    </source>
</evidence>
<dbReference type="Pfam" id="PF00512">
    <property type="entry name" value="HisKA"/>
    <property type="match status" value="1"/>
</dbReference>
<dbReference type="InterPro" id="IPR052162">
    <property type="entry name" value="Sensor_kinase/Photoreceptor"/>
</dbReference>
<evidence type="ECO:0000256" key="1">
    <source>
        <dbReference type="ARBA" id="ARBA00000085"/>
    </source>
</evidence>
<evidence type="ECO:0000259" key="7">
    <source>
        <dbReference type="PROSITE" id="PS50113"/>
    </source>
</evidence>
<reference evidence="8" key="1">
    <citation type="journal article" date="2020" name="mSystems">
        <title>Genome- and Community-Level Interaction Insights into Carbon Utilization and Element Cycling Functions of Hydrothermarchaeota in Hydrothermal Sediment.</title>
        <authorList>
            <person name="Zhou Z."/>
            <person name="Liu Y."/>
            <person name="Xu W."/>
            <person name="Pan J."/>
            <person name="Luo Z.H."/>
            <person name="Li M."/>
        </authorList>
    </citation>
    <scope>NUCLEOTIDE SEQUENCE [LARGE SCALE GENOMIC DNA]</scope>
    <source>
        <strain evidence="8">SpSt-587</strain>
    </source>
</reference>
<dbReference type="CDD" id="cd00082">
    <property type="entry name" value="HisKA"/>
    <property type="match status" value="1"/>
</dbReference>
<dbReference type="AlphaFoldDB" id="A0A7J3M2A8"/>
<comment type="caution">
    <text evidence="8">The sequence shown here is derived from an EMBL/GenBank/DDBJ whole genome shotgun (WGS) entry which is preliminary data.</text>
</comment>
<dbReference type="InterPro" id="IPR035965">
    <property type="entry name" value="PAS-like_dom_sf"/>
</dbReference>
<organism evidence="8">
    <name type="scientific">Archaeoglobus fulgidus</name>
    <dbReference type="NCBI Taxonomy" id="2234"/>
    <lineage>
        <taxon>Archaea</taxon>
        <taxon>Methanobacteriati</taxon>
        <taxon>Methanobacteriota</taxon>
        <taxon>Archaeoglobi</taxon>
        <taxon>Archaeoglobales</taxon>
        <taxon>Archaeoglobaceae</taxon>
        <taxon>Archaeoglobus</taxon>
    </lineage>
</organism>
<accession>A0A7J3M2A8</accession>
<sequence length="388" mass="45438">MRKDGKIRYAEVFGVPLDYKGKRFVLLSFEDVTEKRAVEKKLEEREELYRNLIESSHTGIFIIQKNRVIYANQKTAEILGYTLEEINALKHPYDIVAPEFRELTKQRYMARERGEDVPEGYEVKVITKDGKEKWVKVLAKRIKYKNEPAVLVNIADITKLKEDEEMLKRMNKLLRVSGEIKDMLLKEKSEYLIFLRVKDLLEKLDAECGIYVGENGVPLYVPPSIKGLLKSPGIHSSVFQQKVEDCYLIFLPIHDKDFPGTIVLRKKEPFTEEELKVIESIAKDISMRFKALKIEREREIAYRTIIENLKQFEELADRLRNPLAIMKGYIEIRKEVGDGEALDKVQMQIDRVERILDELRFREIATFELKKILENKNYRNNNSSDSAT</sequence>
<keyword evidence="3" id="KW-0597">Phosphoprotein</keyword>
<feature type="domain" description="PAC" evidence="7">
    <location>
        <begin position="1"/>
        <end position="44"/>
    </location>
</feature>
<dbReference type="CDD" id="cd00130">
    <property type="entry name" value="PAS"/>
    <property type="match status" value="1"/>
</dbReference>
<evidence type="ECO:0000256" key="2">
    <source>
        <dbReference type="ARBA" id="ARBA00012438"/>
    </source>
</evidence>
<protein>
    <recommendedName>
        <fullName evidence="2">histidine kinase</fullName>
        <ecNumber evidence="2">2.7.13.3</ecNumber>
    </recommendedName>
</protein>
<dbReference type="InterPro" id="IPR000014">
    <property type="entry name" value="PAS"/>
</dbReference>
<evidence type="ECO:0000256" key="5">
    <source>
        <dbReference type="ARBA" id="ARBA00022777"/>
    </source>
</evidence>
<dbReference type="Gene3D" id="3.30.450.20">
    <property type="entry name" value="PAS domain"/>
    <property type="match status" value="2"/>
</dbReference>
<dbReference type="PROSITE" id="PS50112">
    <property type="entry name" value="PAS"/>
    <property type="match status" value="1"/>
</dbReference>
<dbReference type="PROSITE" id="PS50113">
    <property type="entry name" value="PAC"/>
    <property type="match status" value="2"/>
</dbReference>
<evidence type="ECO:0000313" key="8">
    <source>
        <dbReference type="EMBL" id="HGT82848.1"/>
    </source>
</evidence>
<feature type="domain" description="PAC" evidence="7">
    <location>
        <begin position="119"/>
        <end position="169"/>
    </location>
</feature>
<dbReference type="EC" id="2.7.13.3" evidence="2"/>
<dbReference type="PANTHER" id="PTHR43304">
    <property type="entry name" value="PHYTOCHROME-LIKE PROTEIN CPH1"/>
    <property type="match status" value="1"/>
</dbReference>
<proteinExistence type="predicted"/>
<dbReference type="InterPro" id="IPR000700">
    <property type="entry name" value="PAS-assoc_C"/>
</dbReference>
<feature type="domain" description="PAS" evidence="6">
    <location>
        <begin position="45"/>
        <end position="115"/>
    </location>
</feature>
<evidence type="ECO:0000256" key="4">
    <source>
        <dbReference type="ARBA" id="ARBA00022679"/>
    </source>
</evidence>
<keyword evidence="5" id="KW-0418">Kinase</keyword>
<dbReference type="GO" id="GO:0006355">
    <property type="term" value="P:regulation of DNA-templated transcription"/>
    <property type="evidence" value="ECO:0007669"/>
    <property type="project" value="InterPro"/>
</dbReference>
<dbReference type="EMBL" id="DSYZ01000083">
    <property type="protein sequence ID" value="HGT82848.1"/>
    <property type="molecule type" value="Genomic_DNA"/>
</dbReference>
<keyword evidence="4" id="KW-0808">Transferase</keyword>
<dbReference type="SMART" id="SM00091">
    <property type="entry name" value="PAS"/>
    <property type="match status" value="1"/>
</dbReference>
<dbReference type="Pfam" id="PF00989">
    <property type="entry name" value="PAS"/>
    <property type="match status" value="1"/>
</dbReference>
<dbReference type="NCBIfam" id="TIGR00229">
    <property type="entry name" value="sensory_box"/>
    <property type="match status" value="1"/>
</dbReference>
<dbReference type="PANTHER" id="PTHR43304:SF1">
    <property type="entry name" value="PAC DOMAIN-CONTAINING PROTEIN"/>
    <property type="match status" value="1"/>
</dbReference>
<dbReference type="InterPro" id="IPR013767">
    <property type="entry name" value="PAS_fold"/>
</dbReference>
<dbReference type="InterPro" id="IPR003661">
    <property type="entry name" value="HisK_dim/P_dom"/>
</dbReference>
<evidence type="ECO:0000256" key="3">
    <source>
        <dbReference type="ARBA" id="ARBA00022553"/>
    </source>
</evidence>
<name>A0A7J3M2A8_ARCFL</name>
<dbReference type="SUPFAM" id="SSF55785">
    <property type="entry name" value="PYP-like sensor domain (PAS domain)"/>
    <property type="match status" value="2"/>
</dbReference>
<comment type="catalytic activity">
    <reaction evidence="1">
        <text>ATP + protein L-histidine = ADP + protein N-phospho-L-histidine.</text>
        <dbReference type="EC" id="2.7.13.3"/>
    </reaction>
</comment>
<dbReference type="SMART" id="SM00388">
    <property type="entry name" value="HisKA"/>
    <property type="match status" value="1"/>
</dbReference>
<gene>
    <name evidence="8" type="ORF">ENT52_03880</name>
</gene>
<dbReference type="GO" id="GO:0000155">
    <property type="term" value="F:phosphorelay sensor kinase activity"/>
    <property type="evidence" value="ECO:0007669"/>
    <property type="project" value="InterPro"/>
</dbReference>